<dbReference type="AlphaFoldDB" id="A0A147ENH1"/>
<feature type="compositionally biased region" description="Low complexity" evidence="1">
    <location>
        <begin position="52"/>
        <end position="63"/>
    </location>
</feature>
<dbReference type="EMBL" id="LDRK01000032">
    <property type="protein sequence ID" value="KTR85997.1"/>
    <property type="molecule type" value="Genomic_DNA"/>
</dbReference>
<keyword evidence="3" id="KW-1185">Reference proteome</keyword>
<feature type="region of interest" description="Disordered" evidence="1">
    <location>
        <begin position="1"/>
        <end position="109"/>
    </location>
</feature>
<evidence type="ECO:0000313" key="2">
    <source>
        <dbReference type="EMBL" id="KTR85997.1"/>
    </source>
</evidence>
<sequence>MLRQRAVVRRGSPQLAVAGRCSHSESSLAQVANARSHPHDAGSPARLGHRGPGTATRTRTAPATPEPPEPAPPERAPPHAPPQRSPCRRSSLPRARFARWHPLDAGSPA</sequence>
<evidence type="ECO:0000256" key="1">
    <source>
        <dbReference type="SAM" id="MobiDB-lite"/>
    </source>
</evidence>
<reference evidence="2 3" key="1">
    <citation type="journal article" date="2016" name="Front. Microbiol.">
        <title>Genomic Resource of Rice Seed Associated Bacteria.</title>
        <authorList>
            <person name="Midha S."/>
            <person name="Bansal K."/>
            <person name="Sharma S."/>
            <person name="Kumar N."/>
            <person name="Patil P.P."/>
            <person name="Chaudhry V."/>
            <person name="Patil P.B."/>
        </authorList>
    </citation>
    <scope>NUCLEOTIDE SEQUENCE [LARGE SCALE GENOMIC DNA]</scope>
    <source>
        <strain evidence="2 3">NS354</strain>
    </source>
</reference>
<dbReference type="PATRIC" id="fig|1079994.3.peg.1490"/>
<evidence type="ECO:0000313" key="3">
    <source>
        <dbReference type="Proteomes" id="UP000070810"/>
    </source>
</evidence>
<name>A0A147ENH1_9MICO</name>
<dbReference type="Proteomes" id="UP000070810">
    <property type="component" value="Unassembled WGS sequence"/>
</dbReference>
<gene>
    <name evidence="2" type="ORF">NS354_06860</name>
</gene>
<protein>
    <submittedName>
        <fullName evidence="2">Uncharacterized protein</fullName>
    </submittedName>
</protein>
<feature type="compositionally biased region" description="Pro residues" evidence="1">
    <location>
        <begin position="64"/>
        <end position="84"/>
    </location>
</feature>
<comment type="caution">
    <text evidence="2">The sequence shown here is derived from an EMBL/GenBank/DDBJ whole genome shotgun (WGS) entry which is preliminary data.</text>
</comment>
<proteinExistence type="predicted"/>
<accession>A0A147ENH1</accession>
<organism evidence="2 3">
    <name type="scientific">Leucobacter chromiiresistens</name>
    <dbReference type="NCBI Taxonomy" id="1079994"/>
    <lineage>
        <taxon>Bacteria</taxon>
        <taxon>Bacillati</taxon>
        <taxon>Actinomycetota</taxon>
        <taxon>Actinomycetes</taxon>
        <taxon>Micrococcales</taxon>
        <taxon>Microbacteriaceae</taxon>
        <taxon>Leucobacter</taxon>
    </lineage>
</organism>